<accession>A0ABR4NP01</accession>
<feature type="region of interest" description="Disordered" evidence="1">
    <location>
        <begin position="165"/>
        <end position="187"/>
    </location>
</feature>
<protein>
    <submittedName>
        <fullName evidence="4">Uncharacterized protein</fullName>
    </submittedName>
</protein>
<name>A0ABR4NP01_9SACH</name>
<feature type="domain" description="Trafficking protein particle complex II-specific subunit 65 IgD2" evidence="3">
    <location>
        <begin position="200"/>
        <end position="324"/>
    </location>
</feature>
<proteinExistence type="predicted"/>
<feature type="compositionally biased region" description="Basic and acidic residues" evidence="1">
    <location>
        <begin position="167"/>
        <end position="187"/>
    </location>
</feature>
<dbReference type="EMBL" id="JBEVYD010000011">
    <property type="protein sequence ID" value="KAL3229735.1"/>
    <property type="molecule type" value="Genomic_DNA"/>
</dbReference>
<dbReference type="PANTHER" id="PTHR28159">
    <property type="entry name" value="TRAFFICKING PROTEIN PARTICLE COMPLEX II-SPECIFIC SUBUNIT 65"/>
    <property type="match status" value="1"/>
</dbReference>
<dbReference type="Proteomes" id="UP001623330">
    <property type="component" value="Unassembled WGS sequence"/>
</dbReference>
<dbReference type="PANTHER" id="PTHR28159:SF1">
    <property type="entry name" value="TRAFFICKING PROTEIN PARTICLE COMPLEX II-SPECIFIC SUBUNIT 65"/>
    <property type="match status" value="1"/>
</dbReference>
<comment type="caution">
    <text evidence="4">The sequence shown here is derived from an EMBL/GenBank/DDBJ whole genome shotgun (WGS) entry which is preliminary data.</text>
</comment>
<evidence type="ECO:0000313" key="5">
    <source>
        <dbReference type="Proteomes" id="UP001623330"/>
    </source>
</evidence>
<evidence type="ECO:0000313" key="4">
    <source>
        <dbReference type="EMBL" id="KAL3229735.1"/>
    </source>
</evidence>
<sequence length="506" mass="57596">MECLIPIERGIVNGTVDDTVLERLRESHKQRDIIVFDECLEMYLYFPDGSTRVDVASVWINDALVLETFGGDNFIQVECETGKMLKLNEKTSTRHIFRSSVVMNNGYNNILKLRISYIDDIERKLNGNGNIENEASNGDKYSDDDDSDVYLPSFEPVYSWVPAEPLTNEKDEDKQGESGDKTQDEDHDYKSVELSFPIYSLINMRLRNTSLDNISAIISCLDFQTSKAAEKFVTKHRGFNSFKMEFEKVSYNLMSRKSQTEIDAVCDFPMPMTMSLHDSYSISYKLPLVQKNQTYPHHVKINLKYDLVLGEKRFPVNTIWETDVTLKRAINSSFLPNSSSASNLAVNQVGRPYGVSPKVGYSSPSTSSLLYNKLKTVKFSILNNNLKVVAGKKFILRLQIVNTSPSPLDLVVYYNNQSPSVNNSNNLSLERQFQLYKRYKKITEGIILLSNDYKIPMIDPHETYFVDLSFIAIMSGYYPSLAGLKLLDLKTNELIEIGQNASILVK</sequence>
<evidence type="ECO:0000256" key="1">
    <source>
        <dbReference type="SAM" id="MobiDB-lite"/>
    </source>
</evidence>
<feature type="domain" description="Trafficking protein particle complex II-specific subunit 65 IgD1" evidence="2">
    <location>
        <begin position="2"/>
        <end position="183"/>
    </location>
</feature>
<dbReference type="Pfam" id="PF23646">
    <property type="entry name" value="IgD2_Trs65"/>
    <property type="match status" value="1"/>
</dbReference>
<dbReference type="InterPro" id="IPR055425">
    <property type="entry name" value="IgD1_Trs65"/>
</dbReference>
<evidence type="ECO:0000259" key="3">
    <source>
        <dbReference type="Pfam" id="PF23646"/>
    </source>
</evidence>
<reference evidence="4 5" key="1">
    <citation type="submission" date="2024-05" db="EMBL/GenBank/DDBJ databases">
        <title>Long read based assembly of the Candida bracarensis genome reveals expanded adhesin content.</title>
        <authorList>
            <person name="Marcet-Houben M."/>
            <person name="Ksiezopolska E."/>
            <person name="Gabaldon T."/>
        </authorList>
    </citation>
    <scope>NUCLEOTIDE SEQUENCE [LARGE SCALE GENOMIC DNA]</scope>
    <source>
        <strain evidence="4 5">CBM6</strain>
    </source>
</reference>
<evidence type="ECO:0000259" key="2">
    <source>
        <dbReference type="Pfam" id="PF23645"/>
    </source>
</evidence>
<dbReference type="InterPro" id="IPR055426">
    <property type="entry name" value="IgD2_Trs65"/>
</dbReference>
<keyword evidence="5" id="KW-1185">Reference proteome</keyword>
<dbReference type="Pfam" id="PF23645">
    <property type="entry name" value="IgD1_Trs65"/>
    <property type="match status" value="1"/>
</dbReference>
<organism evidence="4 5">
    <name type="scientific">Nakaseomyces bracarensis</name>
    <dbReference type="NCBI Taxonomy" id="273131"/>
    <lineage>
        <taxon>Eukaryota</taxon>
        <taxon>Fungi</taxon>
        <taxon>Dikarya</taxon>
        <taxon>Ascomycota</taxon>
        <taxon>Saccharomycotina</taxon>
        <taxon>Saccharomycetes</taxon>
        <taxon>Saccharomycetales</taxon>
        <taxon>Saccharomycetaceae</taxon>
        <taxon>Nakaseomyces</taxon>
    </lineage>
</organism>
<dbReference type="InterPro" id="IPR024662">
    <property type="entry name" value="Trs65"/>
</dbReference>
<gene>
    <name evidence="4" type="ORF">RNJ44_01871</name>
</gene>